<name>A0A316H343_9SPHI</name>
<sequence length="275" mass="31721">MAGVTPLIVTAFEKYKNVIFNVNVDLNFWTSFIDKNIDSYQYTNGIPNDIYDAIFGVYDWDVSSGTGYLKSNILGRTILKSDLKRERQDFFSWVRNLAVLKSYNALELFLHQAIWIAYFPSEKNPIISKKAADNLQNKIKEFLVLAGLPTDTKNNRHIMVLLRCKALGYSIFLDSPMNVDLITTWANFFEMFSVLRNVIAHQGTVINNDTLNEIQSKSKDIFKRHFDVVSDQFKEKNLKPKEADFDNFINIVNTFALNSVKIALGECDFKFLNMY</sequence>
<protein>
    <submittedName>
        <fullName evidence="1">Uncharacterized protein</fullName>
    </submittedName>
</protein>
<reference evidence="1 2" key="1">
    <citation type="submission" date="2018-05" db="EMBL/GenBank/DDBJ databases">
        <title>Genomic Encyclopedia of Archaeal and Bacterial Type Strains, Phase II (KMG-II): from individual species to whole genera.</title>
        <authorList>
            <person name="Goeker M."/>
        </authorList>
    </citation>
    <scope>NUCLEOTIDE SEQUENCE [LARGE SCALE GENOMIC DNA]</scope>
    <source>
        <strain evidence="1 2">DSM 19975</strain>
    </source>
</reference>
<comment type="caution">
    <text evidence="1">The sequence shown here is derived from an EMBL/GenBank/DDBJ whole genome shotgun (WGS) entry which is preliminary data.</text>
</comment>
<proteinExistence type="predicted"/>
<organism evidence="1 2">
    <name type="scientific">Mucilaginibacter oryzae</name>
    <dbReference type="NCBI Taxonomy" id="468058"/>
    <lineage>
        <taxon>Bacteria</taxon>
        <taxon>Pseudomonadati</taxon>
        <taxon>Bacteroidota</taxon>
        <taxon>Sphingobacteriia</taxon>
        <taxon>Sphingobacteriales</taxon>
        <taxon>Sphingobacteriaceae</taxon>
        <taxon>Mucilaginibacter</taxon>
    </lineage>
</organism>
<evidence type="ECO:0000313" key="2">
    <source>
        <dbReference type="Proteomes" id="UP000245678"/>
    </source>
</evidence>
<dbReference type="RefSeq" id="WP_109609248.1">
    <property type="nucleotide sequence ID" value="NZ_QGHA01000008.1"/>
</dbReference>
<dbReference type="Proteomes" id="UP000245678">
    <property type="component" value="Unassembled WGS sequence"/>
</dbReference>
<dbReference type="EMBL" id="QGHA01000008">
    <property type="protein sequence ID" value="PWK75294.1"/>
    <property type="molecule type" value="Genomic_DNA"/>
</dbReference>
<keyword evidence="2" id="KW-1185">Reference proteome</keyword>
<evidence type="ECO:0000313" key="1">
    <source>
        <dbReference type="EMBL" id="PWK75294.1"/>
    </source>
</evidence>
<gene>
    <name evidence="1" type="ORF">LX99_03787</name>
</gene>
<dbReference type="AlphaFoldDB" id="A0A316H343"/>
<accession>A0A316H343</accession>